<dbReference type="OrthoDB" id="7575788at2"/>
<dbReference type="EMBL" id="MDDS01000013">
    <property type="protein sequence ID" value="ODP38494.1"/>
    <property type="molecule type" value="Genomic_DNA"/>
</dbReference>
<dbReference type="AlphaFoldDB" id="A0A1E3LXQ1"/>
<reference evidence="1 2" key="1">
    <citation type="submission" date="2016-08" db="EMBL/GenBank/DDBJ databases">
        <title>Draft genome of the agarase producing Sphingomonas sp. MCT13.</title>
        <authorList>
            <person name="D'Andrea M.M."/>
            <person name="Rossolini G.M."/>
            <person name="Thaller M.C."/>
        </authorList>
    </citation>
    <scope>NUCLEOTIDE SEQUENCE [LARGE SCALE GENOMIC DNA]</scope>
    <source>
        <strain evidence="1 2">MCT13</strain>
    </source>
</reference>
<keyword evidence="2" id="KW-1185">Reference proteome</keyword>
<protein>
    <recommendedName>
        <fullName evidence="3">STAS/SEC14 domain-containing protein</fullName>
    </recommendedName>
</protein>
<gene>
    <name evidence="1" type="ORF">BFL28_00070</name>
</gene>
<organism evidence="1 2">
    <name type="scientific">Sphingomonas turrisvirgatae</name>
    <dbReference type="NCBI Taxonomy" id="1888892"/>
    <lineage>
        <taxon>Bacteria</taxon>
        <taxon>Pseudomonadati</taxon>
        <taxon>Pseudomonadota</taxon>
        <taxon>Alphaproteobacteria</taxon>
        <taxon>Sphingomonadales</taxon>
        <taxon>Sphingomonadaceae</taxon>
        <taxon>Sphingomonas</taxon>
    </lineage>
</organism>
<name>A0A1E3LXQ1_9SPHN</name>
<evidence type="ECO:0000313" key="2">
    <source>
        <dbReference type="Proteomes" id="UP000094487"/>
    </source>
</evidence>
<dbReference type="RefSeq" id="WP_069319583.1">
    <property type="nucleotide sequence ID" value="NZ_MDDS01000013.1"/>
</dbReference>
<evidence type="ECO:0008006" key="3">
    <source>
        <dbReference type="Google" id="ProtNLM"/>
    </source>
</evidence>
<dbReference type="STRING" id="1888892.BFL28_00070"/>
<sequence>MTPVANAVAQVEILASEPGLYEIALDERLNVLRVGRVAVQCVEEVDRYLARLGEIVRTLRLRHGKVRVLADLRHAPVRTQEVAERLRLGNQALYRPGDRVALVVESSLLKMQLRRTLTDNQNIFLSPNAAETWLTAID</sequence>
<comment type="caution">
    <text evidence="1">The sequence shown here is derived from an EMBL/GenBank/DDBJ whole genome shotgun (WGS) entry which is preliminary data.</text>
</comment>
<accession>A0A1E3LXQ1</accession>
<proteinExistence type="predicted"/>
<dbReference type="Proteomes" id="UP000094487">
    <property type="component" value="Unassembled WGS sequence"/>
</dbReference>
<evidence type="ECO:0000313" key="1">
    <source>
        <dbReference type="EMBL" id="ODP38494.1"/>
    </source>
</evidence>